<evidence type="ECO:0000313" key="3">
    <source>
        <dbReference type="Proteomes" id="UP000018851"/>
    </source>
</evidence>
<protein>
    <submittedName>
        <fullName evidence="2">Uncharacterized protein</fullName>
    </submittedName>
</protein>
<keyword evidence="3" id="KW-1185">Reference proteome</keyword>
<dbReference type="KEGG" id="ssan:NX02_10365"/>
<name>W0ADM9_9SPHN</name>
<sequence>MPTLGHAGAIIALAMSGTAQAAILSEELKPQGCGEIDRFALAIAPLPTAKMRKMVAPMLKIGLARDKTVSLPICLAGQQQQ</sequence>
<accession>W0ADM9</accession>
<dbReference type="PATRIC" id="fig|1123269.5.peg.2008"/>
<feature type="signal peptide" evidence="1">
    <location>
        <begin position="1"/>
        <end position="21"/>
    </location>
</feature>
<proteinExistence type="predicted"/>
<feature type="chain" id="PRO_5004785134" evidence="1">
    <location>
        <begin position="22"/>
        <end position="81"/>
    </location>
</feature>
<dbReference type="EMBL" id="CP006644">
    <property type="protein sequence ID" value="AHE53790.1"/>
    <property type="molecule type" value="Genomic_DNA"/>
</dbReference>
<organism evidence="2 3">
    <name type="scientific">Sphingomonas sanxanigenens DSM 19645 = NX02</name>
    <dbReference type="NCBI Taxonomy" id="1123269"/>
    <lineage>
        <taxon>Bacteria</taxon>
        <taxon>Pseudomonadati</taxon>
        <taxon>Pseudomonadota</taxon>
        <taxon>Alphaproteobacteria</taxon>
        <taxon>Sphingomonadales</taxon>
        <taxon>Sphingomonadaceae</taxon>
        <taxon>Sphingomonas</taxon>
    </lineage>
</organism>
<dbReference type="AlphaFoldDB" id="W0ADM9"/>
<evidence type="ECO:0000256" key="1">
    <source>
        <dbReference type="SAM" id="SignalP"/>
    </source>
</evidence>
<dbReference type="Proteomes" id="UP000018851">
    <property type="component" value="Chromosome"/>
</dbReference>
<evidence type="ECO:0000313" key="2">
    <source>
        <dbReference type="EMBL" id="AHE53790.1"/>
    </source>
</evidence>
<dbReference type="STRING" id="1123269.NX02_10365"/>
<reference evidence="2 3" key="1">
    <citation type="submission" date="2013-07" db="EMBL/GenBank/DDBJ databases">
        <title>Completed genome of Sphingomonas sanxanigenens NX02.</title>
        <authorList>
            <person name="Ma T."/>
            <person name="Huang H."/>
            <person name="Wu M."/>
            <person name="Li X."/>
            <person name="Li G."/>
        </authorList>
    </citation>
    <scope>NUCLEOTIDE SEQUENCE [LARGE SCALE GENOMIC DNA]</scope>
    <source>
        <strain evidence="2 3">NX02</strain>
    </source>
</reference>
<keyword evidence="1" id="KW-0732">Signal</keyword>
<dbReference type="HOGENOM" id="CLU_2572096_0_0_5"/>
<dbReference type="RefSeq" id="WP_025292019.1">
    <property type="nucleotide sequence ID" value="NZ_CP006644.1"/>
</dbReference>
<gene>
    <name evidence="2" type="ORF">NX02_10365</name>
</gene>